<organism evidence="9 12">
    <name type="scientific">Candidatus Thermofonsia Clade 1 bacterium</name>
    <dbReference type="NCBI Taxonomy" id="2364210"/>
    <lineage>
        <taxon>Bacteria</taxon>
        <taxon>Bacillati</taxon>
        <taxon>Chloroflexota</taxon>
        <taxon>Candidatus Thermofontia</taxon>
        <taxon>Candidatus Thermofonsia Clade 1</taxon>
    </lineage>
</organism>
<evidence type="ECO:0000259" key="8">
    <source>
        <dbReference type="PROSITE" id="PS50928"/>
    </source>
</evidence>
<name>A0A2M8PAA7_9CHLR</name>
<feature type="transmembrane region" description="Helical" evidence="7">
    <location>
        <begin position="79"/>
        <end position="100"/>
    </location>
</feature>
<proteinExistence type="inferred from homology"/>
<comment type="caution">
    <text evidence="9">The sequence shown here is derived from an EMBL/GenBank/DDBJ whole genome shotgun (WGS) entry which is preliminary data.</text>
</comment>
<evidence type="ECO:0000313" key="12">
    <source>
        <dbReference type="Proteomes" id="UP000229681"/>
    </source>
</evidence>
<keyword evidence="2 7" id="KW-0813">Transport</keyword>
<dbReference type="CDD" id="cd06261">
    <property type="entry name" value="TM_PBP2"/>
    <property type="match status" value="1"/>
</dbReference>
<feature type="transmembrane region" description="Helical" evidence="7">
    <location>
        <begin position="130"/>
        <end position="153"/>
    </location>
</feature>
<dbReference type="PANTHER" id="PTHR43227:SF11">
    <property type="entry name" value="BLL4140 PROTEIN"/>
    <property type="match status" value="1"/>
</dbReference>
<gene>
    <name evidence="9" type="ORF">CUN49_15440</name>
    <name evidence="10" type="ORF">CUN50_05125</name>
</gene>
<evidence type="ECO:0000313" key="9">
    <source>
        <dbReference type="EMBL" id="PJF34484.1"/>
    </source>
</evidence>
<accession>A0A2M8PX99</accession>
<dbReference type="GO" id="GO:0005886">
    <property type="term" value="C:plasma membrane"/>
    <property type="evidence" value="ECO:0007669"/>
    <property type="project" value="UniProtKB-SubCell"/>
</dbReference>
<evidence type="ECO:0000256" key="3">
    <source>
        <dbReference type="ARBA" id="ARBA00022475"/>
    </source>
</evidence>
<feature type="transmembrane region" description="Helical" evidence="7">
    <location>
        <begin position="180"/>
        <end position="198"/>
    </location>
</feature>
<keyword evidence="6 7" id="KW-0472">Membrane</keyword>
<protein>
    <submittedName>
        <fullName evidence="9">Sugar ABC transporter permease</fullName>
    </submittedName>
</protein>
<dbReference type="Proteomes" id="UP000228947">
    <property type="component" value="Unassembled WGS sequence"/>
</dbReference>
<feature type="domain" description="ABC transmembrane type-1" evidence="8">
    <location>
        <begin position="42"/>
        <end position="259"/>
    </location>
</feature>
<evidence type="ECO:0000256" key="7">
    <source>
        <dbReference type="RuleBase" id="RU363032"/>
    </source>
</evidence>
<dbReference type="PROSITE" id="PS50928">
    <property type="entry name" value="ABC_TM1"/>
    <property type="match status" value="1"/>
</dbReference>
<feature type="transmembrane region" description="Helical" evidence="7">
    <location>
        <begin position="236"/>
        <end position="259"/>
    </location>
</feature>
<keyword evidence="3" id="KW-1003">Cell membrane</keyword>
<keyword evidence="4 7" id="KW-0812">Transmembrane</keyword>
<dbReference type="PANTHER" id="PTHR43227">
    <property type="entry name" value="BLL4140 PROTEIN"/>
    <property type="match status" value="1"/>
</dbReference>
<sequence length="268" mass="30190">MLTTAYIAFTNWDGIQPLNEAPFLGWRNFERLFADRNFNIAFWNNVRWLAFFILIPTSMGLALAMIFNGKFLGARFFKVAFYSPLVIAPVVVGLVFEAMYRPQDGLINSLLRILLGNEARLPGWLADPTLAIWCIIIAAAWRQVGYVMILYLAGLKSLDTSLVEAAIVDGANPWQRFWRVIFPLLGPVTVVVAVISVIDSLRAFDLVAIMTRGGPANASEVLANFMYMQAFNNYRYGYSAAIALVLLGLMLCFIVPYLLHVRRTELEY</sequence>
<evidence type="ECO:0000256" key="2">
    <source>
        <dbReference type="ARBA" id="ARBA00022448"/>
    </source>
</evidence>
<keyword evidence="5 7" id="KW-1133">Transmembrane helix</keyword>
<dbReference type="GO" id="GO:0055085">
    <property type="term" value="P:transmembrane transport"/>
    <property type="evidence" value="ECO:0007669"/>
    <property type="project" value="InterPro"/>
</dbReference>
<feature type="transmembrane region" description="Helical" evidence="7">
    <location>
        <begin position="48"/>
        <end position="67"/>
    </location>
</feature>
<dbReference type="EMBL" id="PGTM01000372">
    <property type="protein sequence ID" value="PJF34484.1"/>
    <property type="molecule type" value="Genomic_DNA"/>
</dbReference>
<accession>A0A2M8PAA7</accession>
<dbReference type="InterPro" id="IPR050809">
    <property type="entry name" value="UgpAE/MalFG_permease"/>
</dbReference>
<reference evidence="11 12" key="1">
    <citation type="submission" date="2017-11" db="EMBL/GenBank/DDBJ databases">
        <title>Evolution of Phototrophy in the Chloroflexi Phylum Driven by Horizontal Gene Transfer.</title>
        <authorList>
            <person name="Ward L.M."/>
            <person name="Hemp J."/>
            <person name="Shih P.M."/>
            <person name="Mcglynn S.E."/>
            <person name="Fischer W."/>
        </authorList>
    </citation>
    <scope>NUCLEOTIDE SEQUENCE [LARGE SCALE GENOMIC DNA]</scope>
    <source>
        <strain evidence="10">CP1_1M</strain>
        <strain evidence="9">JP3_13</strain>
    </source>
</reference>
<comment type="subcellular location">
    <subcellularLocation>
        <location evidence="1 7">Cell membrane</location>
        <topology evidence="1 7">Multi-pass membrane protein</topology>
    </subcellularLocation>
</comment>
<dbReference type="InterPro" id="IPR035906">
    <property type="entry name" value="MetI-like_sf"/>
</dbReference>
<comment type="similarity">
    <text evidence="7">Belongs to the binding-protein-dependent transport system permease family.</text>
</comment>
<evidence type="ECO:0000313" key="10">
    <source>
        <dbReference type="EMBL" id="PJF42183.1"/>
    </source>
</evidence>
<evidence type="ECO:0000256" key="1">
    <source>
        <dbReference type="ARBA" id="ARBA00004651"/>
    </source>
</evidence>
<evidence type="ECO:0000256" key="5">
    <source>
        <dbReference type="ARBA" id="ARBA00022989"/>
    </source>
</evidence>
<dbReference type="InterPro" id="IPR000515">
    <property type="entry name" value="MetI-like"/>
</dbReference>
<evidence type="ECO:0000313" key="11">
    <source>
        <dbReference type="Proteomes" id="UP000228947"/>
    </source>
</evidence>
<evidence type="ECO:0000256" key="4">
    <source>
        <dbReference type="ARBA" id="ARBA00022692"/>
    </source>
</evidence>
<dbReference type="EMBL" id="PGTL01000029">
    <property type="protein sequence ID" value="PJF42183.1"/>
    <property type="molecule type" value="Genomic_DNA"/>
</dbReference>
<dbReference type="Proteomes" id="UP000229681">
    <property type="component" value="Unassembled WGS sequence"/>
</dbReference>
<dbReference type="AlphaFoldDB" id="A0A2M8PAA7"/>
<dbReference type="Gene3D" id="1.10.3720.10">
    <property type="entry name" value="MetI-like"/>
    <property type="match status" value="1"/>
</dbReference>
<dbReference type="Pfam" id="PF00528">
    <property type="entry name" value="BPD_transp_1"/>
    <property type="match status" value="1"/>
</dbReference>
<dbReference type="SUPFAM" id="SSF161098">
    <property type="entry name" value="MetI-like"/>
    <property type="match status" value="1"/>
</dbReference>
<evidence type="ECO:0000256" key="6">
    <source>
        <dbReference type="ARBA" id="ARBA00023136"/>
    </source>
</evidence>